<reference evidence="1" key="1">
    <citation type="journal article" date="2021" name="Microb. Physiol.">
        <title>Proteogenomic Insights into the Physiology of Marine, Sulfate-Reducing, Filamentous Desulfonema limicola and Desulfonema magnum.</title>
        <authorList>
            <person name="Schnaars V."/>
            <person name="Wohlbrand L."/>
            <person name="Scheve S."/>
            <person name="Hinrichs C."/>
            <person name="Reinhardt R."/>
            <person name="Rabus R."/>
        </authorList>
    </citation>
    <scope>NUCLEOTIDE SEQUENCE</scope>
    <source>
        <strain evidence="1">4be13</strain>
    </source>
</reference>
<organism evidence="1 2">
    <name type="scientific">Desulfonema magnum</name>
    <dbReference type="NCBI Taxonomy" id="45655"/>
    <lineage>
        <taxon>Bacteria</taxon>
        <taxon>Pseudomonadati</taxon>
        <taxon>Thermodesulfobacteriota</taxon>
        <taxon>Desulfobacteria</taxon>
        <taxon>Desulfobacterales</taxon>
        <taxon>Desulfococcaceae</taxon>
        <taxon>Desulfonema</taxon>
    </lineage>
</organism>
<protein>
    <submittedName>
        <fullName evidence="1">Uncharacterized protein</fullName>
    </submittedName>
</protein>
<accession>A0A975GQM4</accession>
<name>A0A975GQM4_9BACT</name>
<dbReference type="AlphaFoldDB" id="A0A975GQM4"/>
<dbReference type="KEGG" id="dmm:dnm_061040"/>
<keyword evidence="2" id="KW-1185">Reference proteome</keyword>
<evidence type="ECO:0000313" key="1">
    <source>
        <dbReference type="EMBL" id="QTA90044.1"/>
    </source>
</evidence>
<proteinExistence type="predicted"/>
<dbReference type="Proteomes" id="UP000663722">
    <property type="component" value="Chromosome"/>
</dbReference>
<dbReference type="EMBL" id="CP061800">
    <property type="protein sequence ID" value="QTA90044.1"/>
    <property type="molecule type" value="Genomic_DNA"/>
</dbReference>
<evidence type="ECO:0000313" key="2">
    <source>
        <dbReference type="Proteomes" id="UP000663722"/>
    </source>
</evidence>
<gene>
    <name evidence="1" type="ORF">dnm_061040</name>
</gene>
<sequence length="47" mass="5610">MELTMKNKTGMSFFLKQDNFFKKIVRYFSRLTEWIAKGQQGKTLCKS</sequence>